<sequence length="449" mass="49439">MSTDIRIKKGLDIKLKGKAQLKLSSAPRSKTFAIVPSNFHGITPKLVVKVGDKVNVGDTLFYSKQKEEVKFSSPVSGEVKEIVRGAKRVILSIIISADAQDHFKEFKVKKVDGLSSDEVKQLMLESGCWPFINQRPYDVIANPDDQPKSIFVSGLSTAPLSADVDFVLKNKESEFQEGIKALAKLTEGKVHLTVSSSGNSFLTQIKGAEIHRINPIHPAGNVGTQISRIDPINAGERVWTVKPQDVAAIGSLFLHGKYDPSIVVALAGSQVLEPQYYTTIRSAQLESITKGNLSDQKNRIINGNPLTGEAVSKAGFLGFYNDTISVIPEGDHYSFFGWVPFTGGNKFSMSRTFLSWLNGKKEYDLDTNMNGEERAFVLTGEMEKVFPLDIYPMQLLKAVMSGDIERMENLGIYEVAPEDFALVDFVSSSKIEAQDLIRKGLDIMIKEVG</sequence>
<organism evidence="12 13">
    <name type="scientific">Namhaeicola litoreus</name>
    <dbReference type="NCBI Taxonomy" id="1052145"/>
    <lineage>
        <taxon>Bacteria</taxon>
        <taxon>Pseudomonadati</taxon>
        <taxon>Bacteroidota</taxon>
        <taxon>Flavobacteriia</taxon>
        <taxon>Flavobacteriales</taxon>
        <taxon>Flavobacteriaceae</taxon>
        <taxon>Namhaeicola</taxon>
    </lineage>
</organism>
<evidence type="ECO:0000256" key="5">
    <source>
        <dbReference type="ARBA" id="ARBA00023065"/>
    </source>
</evidence>
<keyword evidence="1 8" id="KW-0813">Transport</keyword>
<dbReference type="RefSeq" id="WP_377176361.1">
    <property type="nucleotide sequence ID" value="NZ_JBHTMY010000002.1"/>
</dbReference>
<evidence type="ECO:0000256" key="1">
    <source>
        <dbReference type="ARBA" id="ARBA00022448"/>
    </source>
</evidence>
<dbReference type="InterPro" id="IPR008703">
    <property type="entry name" value="NqrA"/>
</dbReference>
<dbReference type="EC" id="7.2.1.1" evidence="8"/>
<dbReference type="HAMAP" id="MF_00425">
    <property type="entry name" value="NqrA"/>
    <property type="match status" value="1"/>
</dbReference>
<gene>
    <name evidence="8" type="primary">nqrA</name>
    <name evidence="12" type="ORF">ACFQ39_03145</name>
</gene>
<dbReference type="Pfam" id="PF24836">
    <property type="entry name" value="NQRA_2nd"/>
    <property type="match status" value="1"/>
</dbReference>
<evidence type="ECO:0000313" key="13">
    <source>
        <dbReference type="Proteomes" id="UP001597201"/>
    </source>
</evidence>
<feature type="domain" description="NqrA second alpha/beta" evidence="11">
    <location>
        <begin position="115"/>
        <end position="257"/>
    </location>
</feature>
<comment type="function">
    <text evidence="8">NQR complex catalyzes the reduction of ubiquinone-1 to ubiquinol by two successive reactions, coupled with the transport of Na(+) ions from the cytoplasm to the periplasm. NqrA to NqrE are probably involved in the second step, the conversion of ubisemiquinone to ubiquinol.</text>
</comment>
<evidence type="ECO:0000313" key="12">
    <source>
        <dbReference type="EMBL" id="MFD1314600.1"/>
    </source>
</evidence>
<comment type="similarity">
    <text evidence="8">Belongs to the NqrA family.</text>
</comment>
<keyword evidence="2 8" id="KW-1278">Translocase</keyword>
<evidence type="ECO:0000256" key="7">
    <source>
        <dbReference type="ARBA" id="ARBA00023201"/>
    </source>
</evidence>
<comment type="subunit">
    <text evidence="8">Composed of six subunits; NqrA, NqrB, NqrC, NqrD, NqrE and NqrF.</text>
</comment>
<comment type="caution">
    <text evidence="12">The sequence shown here is derived from an EMBL/GenBank/DDBJ whole genome shotgun (WGS) entry which is preliminary data.</text>
</comment>
<reference evidence="13" key="1">
    <citation type="journal article" date="2019" name="Int. J. Syst. Evol. Microbiol.">
        <title>The Global Catalogue of Microorganisms (GCM) 10K type strain sequencing project: providing services to taxonomists for standard genome sequencing and annotation.</title>
        <authorList>
            <consortium name="The Broad Institute Genomics Platform"/>
            <consortium name="The Broad Institute Genome Sequencing Center for Infectious Disease"/>
            <person name="Wu L."/>
            <person name="Ma J."/>
        </authorList>
    </citation>
    <scope>NUCLEOTIDE SEQUENCE [LARGE SCALE GENOMIC DNA]</scope>
    <source>
        <strain evidence="13">CCUG 61485</strain>
    </source>
</reference>
<keyword evidence="6 8" id="KW-0830">Ubiquinone</keyword>
<dbReference type="PANTHER" id="PTHR37839">
    <property type="entry name" value="NA(+)-TRANSLOCATING NADH-QUINONE REDUCTASE SUBUNIT A"/>
    <property type="match status" value="1"/>
</dbReference>
<evidence type="ECO:0000259" key="11">
    <source>
        <dbReference type="Pfam" id="PF24836"/>
    </source>
</evidence>
<dbReference type="Pfam" id="PF11973">
    <property type="entry name" value="NQRA_SLBB"/>
    <property type="match status" value="1"/>
</dbReference>
<name>A0ABW3XZJ2_9FLAO</name>
<keyword evidence="4 8" id="KW-0915">Sodium</keyword>
<comment type="catalytic activity">
    <reaction evidence="8">
        <text>a ubiquinone + n Na(+)(in) + NADH + H(+) = a ubiquinol + n Na(+)(out) + NAD(+)</text>
        <dbReference type="Rhea" id="RHEA:47748"/>
        <dbReference type="Rhea" id="RHEA-COMP:9565"/>
        <dbReference type="Rhea" id="RHEA-COMP:9566"/>
        <dbReference type="ChEBI" id="CHEBI:15378"/>
        <dbReference type="ChEBI" id="CHEBI:16389"/>
        <dbReference type="ChEBI" id="CHEBI:17976"/>
        <dbReference type="ChEBI" id="CHEBI:29101"/>
        <dbReference type="ChEBI" id="CHEBI:57540"/>
        <dbReference type="ChEBI" id="CHEBI:57945"/>
        <dbReference type="EC" id="7.2.1.1"/>
    </reaction>
</comment>
<keyword evidence="3 8" id="KW-0520">NAD</keyword>
<evidence type="ECO:0000256" key="4">
    <source>
        <dbReference type="ARBA" id="ARBA00023053"/>
    </source>
</evidence>
<dbReference type="EMBL" id="JBHTMY010000002">
    <property type="protein sequence ID" value="MFD1314600.1"/>
    <property type="molecule type" value="Genomic_DNA"/>
</dbReference>
<protein>
    <recommendedName>
        <fullName evidence="8">Na(+)-translocating NADH-quinone reductase subunit A</fullName>
        <shortName evidence="8">Na(+)-NQR subunit A</shortName>
        <shortName evidence="8">Na(+)-translocating NQR subunit A</shortName>
        <ecNumber evidence="8">7.2.1.1</ecNumber>
    </recommendedName>
    <alternativeName>
        <fullName evidence="8">NQR complex subunit A</fullName>
    </alternativeName>
    <alternativeName>
        <fullName evidence="8">NQR-1 subunit A</fullName>
    </alternativeName>
</protein>
<evidence type="ECO:0000259" key="10">
    <source>
        <dbReference type="Pfam" id="PF11973"/>
    </source>
</evidence>
<dbReference type="InterPro" id="IPR011053">
    <property type="entry name" value="Single_hybrid_motif"/>
</dbReference>
<accession>A0ABW3XZJ2</accession>
<dbReference type="NCBIfam" id="TIGR01936">
    <property type="entry name" value="nqrA"/>
    <property type="match status" value="1"/>
</dbReference>
<keyword evidence="7 8" id="KW-0739">Sodium transport</keyword>
<dbReference type="InterPro" id="IPR056147">
    <property type="entry name" value="NQRA_N"/>
</dbReference>
<evidence type="ECO:0000256" key="6">
    <source>
        <dbReference type="ARBA" id="ARBA00023075"/>
    </source>
</evidence>
<dbReference type="SUPFAM" id="SSF51230">
    <property type="entry name" value="Single hybrid motif"/>
    <property type="match status" value="1"/>
</dbReference>
<proteinExistence type="inferred from homology"/>
<evidence type="ECO:0000256" key="8">
    <source>
        <dbReference type="HAMAP-Rule" id="MF_00425"/>
    </source>
</evidence>
<dbReference type="Gene3D" id="2.40.50.100">
    <property type="match status" value="1"/>
</dbReference>
<keyword evidence="5 8" id="KW-0406">Ion transport</keyword>
<keyword evidence="13" id="KW-1185">Reference proteome</keyword>
<feature type="domain" description="Na(+)-translocating NADH-quinone reductase subunit A C-terminal" evidence="10">
    <location>
        <begin position="263"/>
        <end position="312"/>
    </location>
</feature>
<dbReference type="NCBIfam" id="NF003761">
    <property type="entry name" value="PRK05352.1-4"/>
    <property type="match status" value="1"/>
</dbReference>
<dbReference type="InterPro" id="IPR056148">
    <property type="entry name" value="NQRA_2nd"/>
</dbReference>
<dbReference type="Proteomes" id="UP001597201">
    <property type="component" value="Unassembled WGS sequence"/>
</dbReference>
<evidence type="ECO:0000259" key="9">
    <source>
        <dbReference type="Pfam" id="PF05896"/>
    </source>
</evidence>
<feature type="domain" description="NqrA N-terminal barrel-sandwich hybrid" evidence="9">
    <location>
        <begin position="5"/>
        <end position="98"/>
    </location>
</feature>
<evidence type="ECO:0000256" key="2">
    <source>
        <dbReference type="ARBA" id="ARBA00022967"/>
    </source>
</evidence>
<dbReference type="Pfam" id="PF05896">
    <property type="entry name" value="NQRA_N"/>
    <property type="match status" value="1"/>
</dbReference>
<dbReference type="PANTHER" id="PTHR37839:SF1">
    <property type="entry name" value="NA(+)-TRANSLOCATING NADH-QUINONE REDUCTASE SUBUNIT A"/>
    <property type="match status" value="1"/>
</dbReference>
<dbReference type="InterPro" id="IPR022615">
    <property type="entry name" value="NqrA_C_domain"/>
</dbReference>
<evidence type="ECO:0000256" key="3">
    <source>
        <dbReference type="ARBA" id="ARBA00023027"/>
    </source>
</evidence>